<dbReference type="RefSeq" id="WP_055277793.1">
    <property type="nucleotide sequence ID" value="NZ_CYZV01000047.1"/>
</dbReference>
<dbReference type="GO" id="GO:0009253">
    <property type="term" value="P:peptidoglycan catabolic process"/>
    <property type="evidence" value="ECO:0007669"/>
    <property type="project" value="InterPro"/>
</dbReference>
<dbReference type="InterPro" id="IPR036366">
    <property type="entry name" value="PGBDSf"/>
</dbReference>
<dbReference type="Proteomes" id="UP000095558">
    <property type="component" value="Unassembled WGS sequence"/>
</dbReference>
<dbReference type="CDD" id="cd02696">
    <property type="entry name" value="MurNAc-LAA"/>
    <property type="match status" value="1"/>
</dbReference>
<dbReference type="GO" id="GO:0030288">
    <property type="term" value="C:outer membrane-bounded periplasmic space"/>
    <property type="evidence" value="ECO:0007669"/>
    <property type="project" value="TreeGrafter"/>
</dbReference>
<organism evidence="2 3">
    <name type="scientific">Clostridium disporicum</name>
    <dbReference type="NCBI Taxonomy" id="84024"/>
    <lineage>
        <taxon>Bacteria</taxon>
        <taxon>Bacillati</taxon>
        <taxon>Bacillota</taxon>
        <taxon>Clostridia</taxon>
        <taxon>Eubacteriales</taxon>
        <taxon>Clostridiaceae</taxon>
        <taxon>Clostridium</taxon>
    </lineage>
</organism>
<dbReference type="PANTHER" id="PTHR30404">
    <property type="entry name" value="N-ACETYLMURAMOYL-L-ALANINE AMIDASE"/>
    <property type="match status" value="1"/>
</dbReference>
<sequence>MEIKKIAVRGGHTEKATGASALIDELTEDRKVKDAVIKYLRKLGYEVLDVTPSVNYTSNASTDLAYGVNKANEWGADLFVSIHFNKAYDSYNGALGSEVCVYSNYDIAQRVVNSLESLGFKNRGQKIRTGLYELRNTNMKAMIVETCFVEATEDVALYRRLGHDKVGQAIAEAIVNDKVSESDTPVKKEEVSKPVQAPVSNTDDWVARLQAECNKQGFSNQKVDGIPGANTLKGCPTLKKGASGNITKLLQEKLVKLGYNTNGVDGIFGSGTYTAVREFQKTRGLSADGIVGQNTWRKLLNL</sequence>
<dbReference type="PANTHER" id="PTHR30404:SF8">
    <property type="entry name" value="AUTOLYSIN PH-RELATED"/>
    <property type="match status" value="1"/>
</dbReference>
<dbReference type="SUPFAM" id="SSF47090">
    <property type="entry name" value="PGBD-like"/>
    <property type="match status" value="1"/>
</dbReference>
<dbReference type="InterPro" id="IPR036365">
    <property type="entry name" value="PGBD-like_sf"/>
</dbReference>
<dbReference type="EMBL" id="CYZV01000047">
    <property type="protein sequence ID" value="CUO74690.1"/>
    <property type="molecule type" value="Genomic_DNA"/>
</dbReference>
<feature type="domain" description="MurNAc-LAA" evidence="1">
    <location>
        <begin position="68"/>
        <end position="175"/>
    </location>
</feature>
<dbReference type="InterPro" id="IPR002477">
    <property type="entry name" value="Peptidoglycan-bd-like"/>
</dbReference>
<dbReference type="Pfam" id="PF01520">
    <property type="entry name" value="Amidase_3"/>
    <property type="match status" value="1"/>
</dbReference>
<evidence type="ECO:0000313" key="3">
    <source>
        <dbReference type="Proteomes" id="UP000095558"/>
    </source>
</evidence>
<dbReference type="GO" id="GO:0008745">
    <property type="term" value="F:N-acetylmuramoyl-L-alanine amidase activity"/>
    <property type="evidence" value="ECO:0007669"/>
    <property type="project" value="InterPro"/>
</dbReference>
<evidence type="ECO:0000259" key="1">
    <source>
        <dbReference type="SMART" id="SM00646"/>
    </source>
</evidence>
<keyword evidence="2" id="KW-0378">Hydrolase</keyword>
<dbReference type="AlphaFoldDB" id="A0A174HNM7"/>
<dbReference type="Pfam" id="PF01471">
    <property type="entry name" value="PG_binding_1"/>
    <property type="match status" value="1"/>
</dbReference>
<dbReference type="OrthoDB" id="5344211at2"/>
<dbReference type="Gene3D" id="3.40.630.40">
    <property type="entry name" value="Zn-dependent exopeptidases"/>
    <property type="match status" value="1"/>
</dbReference>
<name>A0A174HNM7_9CLOT</name>
<gene>
    <name evidence="2" type="primary">sleB_1</name>
    <name evidence="2" type="ORF">ERS852470_03241</name>
</gene>
<dbReference type="SMART" id="SM00646">
    <property type="entry name" value="Ami_3"/>
    <property type="match status" value="1"/>
</dbReference>
<dbReference type="InterPro" id="IPR002508">
    <property type="entry name" value="MurNAc-LAA_cat"/>
</dbReference>
<reference evidence="2 3" key="1">
    <citation type="submission" date="2015-09" db="EMBL/GenBank/DDBJ databases">
        <authorList>
            <consortium name="Pathogen Informatics"/>
        </authorList>
    </citation>
    <scope>NUCLEOTIDE SEQUENCE [LARGE SCALE GENOMIC DNA]</scope>
    <source>
        <strain evidence="2 3">2789STDY5834855</strain>
    </source>
</reference>
<proteinExistence type="predicted"/>
<accession>A0A174HNM7</accession>
<protein>
    <submittedName>
        <fullName evidence="2">Peptidoglycan hydrolase</fullName>
    </submittedName>
</protein>
<dbReference type="SUPFAM" id="SSF53187">
    <property type="entry name" value="Zn-dependent exopeptidases"/>
    <property type="match status" value="1"/>
</dbReference>
<dbReference type="InterPro" id="IPR050695">
    <property type="entry name" value="N-acetylmuramoyl_amidase_3"/>
</dbReference>
<evidence type="ECO:0000313" key="2">
    <source>
        <dbReference type="EMBL" id="CUO74690.1"/>
    </source>
</evidence>
<dbReference type="Gene3D" id="1.10.101.10">
    <property type="entry name" value="PGBD-like superfamily/PGBD"/>
    <property type="match status" value="1"/>
</dbReference>